<evidence type="ECO:0000313" key="2">
    <source>
        <dbReference type="Proteomes" id="UP000807769"/>
    </source>
</evidence>
<protein>
    <submittedName>
        <fullName evidence="1">Uncharacterized protein</fullName>
    </submittedName>
</protein>
<gene>
    <name evidence="1" type="ORF">BJ212DRAFT_1206561</name>
</gene>
<evidence type="ECO:0000313" key="1">
    <source>
        <dbReference type="EMBL" id="KAG1814026.1"/>
    </source>
</evidence>
<accession>A0A9P7E8U5</accession>
<name>A0A9P7E8U5_9AGAM</name>
<dbReference type="OrthoDB" id="2677878at2759"/>
<sequence length="204" mass="23552">ECFRNAAKVYQCGQTFWDRFNMDPYSAYHKDNLYYPFTSHQDWELSSFLLCLSLSMATIDEFLELKLIKALSLSFRTARELCGCAELLPPVLKWQYCIVSTTHPTKQPLYFYWHDPLDCIKSFFSHPFFAKEIDVMPQHVYHTVECTSQIYNEWLMGDTVWSMQSQLPDGATLLGVILSSDKTNITNMTGGHVAHLLLISLANI</sequence>
<feature type="non-terminal residue" evidence="1">
    <location>
        <position position="204"/>
    </location>
</feature>
<comment type="caution">
    <text evidence="1">The sequence shown here is derived from an EMBL/GenBank/DDBJ whole genome shotgun (WGS) entry which is preliminary data.</text>
</comment>
<reference evidence="1" key="1">
    <citation type="journal article" date="2020" name="New Phytol.">
        <title>Comparative genomics reveals dynamic genome evolution in host specialist ectomycorrhizal fungi.</title>
        <authorList>
            <person name="Lofgren L.A."/>
            <person name="Nguyen N.H."/>
            <person name="Vilgalys R."/>
            <person name="Ruytinx J."/>
            <person name="Liao H.L."/>
            <person name="Branco S."/>
            <person name="Kuo A."/>
            <person name="LaButti K."/>
            <person name="Lipzen A."/>
            <person name="Andreopoulos W."/>
            <person name="Pangilinan J."/>
            <person name="Riley R."/>
            <person name="Hundley H."/>
            <person name="Na H."/>
            <person name="Barry K."/>
            <person name="Grigoriev I.V."/>
            <person name="Stajich J.E."/>
            <person name="Kennedy P.G."/>
        </authorList>
    </citation>
    <scope>NUCLEOTIDE SEQUENCE</scope>
    <source>
        <strain evidence="1">MN1</strain>
    </source>
</reference>
<dbReference type="GeneID" id="64623177"/>
<dbReference type="Pfam" id="PF18759">
    <property type="entry name" value="Plavaka"/>
    <property type="match status" value="1"/>
</dbReference>
<dbReference type="Proteomes" id="UP000807769">
    <property type="component" value="Unassembled WGS sequence"/>
</dbReference>
<organism evidence="1 2">
    <name type="scientific">Suillus subaureus</name>
    <dbReference type="NCBI Taxonomy" id="48587"/>
    <lineage>
        <taxon>Eukaryota</taxon>
        <taxon>Fungi</taxon>
        <taxon>Dikarya</taxon>
        <taxon>Basidiomycota</taxon>
        <taxon>Agaricomycotina</taxon>
        <taxon>Agaricomycetes</taxon>
        <taxon>Agaricomycetidae</taxon>
        <taxon>Boletales</taxon>
        <taxon>Suillineae</taxon>
        <taxon>Suillaceae</taxon>
        <taxon>Suillus</taxon>
    </lineage>
</organism>
<feature type="non-terminal residue" evidence="1">
    <location>
        <position position="1"/>
    </location>
</feature>
<dbReference type="EMBL" id="JABBWG010000022">
    <property type="protein sequence ID" value="KAG1814026.1"/>
    <property type="molecule type" value="Genomic_DNA"/>
</dbReference>
<dbReference type="AlphaFoldDB" id="A0A9P7E8U5"/>
<dbReference type="InterPro" id="IPR041078">
    <property type="entry name" value="Plavaka"/>
</dbReference>
<proteinExistence type="predicted"/>
<dbReference type="RefSeq" id="XP_041191662.1">
    <property type="nucleotide sequence ID" value="XM_041329160.1"/>
</dbReference>
<keyword evidence="2" id="KW-1185">Reference proteome</keyword>